<comment type="caution">
    <text evidence="1">The sequence shown here is derived from an EMBL/GenBank/DDBJ whole genome shotgun (WGS) entry which is preliminary data.</text>
</comment>
<organism evidence="1 2">
    <name type="scientific">Blepharisma stoltei</name>
    <dbReference type="NCBI Taxonomy" id="1481888"/>
    <lineage>
        <taxon>Eukaryota</taxon>
        <taxon>Sar</taxon>
        <taxon>Alveolata</taxon>
        <taxon>Ciliophora</taxon>
        <taxon>Postciliodesmatophora</taxon>
        <taxon>Heterotrichea</taxon>
        <taxon>Heterotrichida</taxon>
        <taxon>Blepharismidae</taxon>
        <taxon>Blepharisma</taxon>
    </lineage>
</organism>
<protein>
    <submittedName>
        <fullName evidence="1">Uncharacterized protein</fullName>
    </submittedName>
</protein>
<keyword evidence="2" id="KW-1185">Reference proteome</keyword>
<evidence type="ECO:0000313" key="2">
    <source>
        <dbReference type="Proteomes" id="UP001162131"/>
    </source>
</evidence>
<accession>A0AAU9JYK5</accession>
<name>A0AAU9JYK5_9CILI</name>
<proteinExistence type="predicted"/>
<evidence type="ECO:0000313" key="1">
    <source>
        <dbReference type="EMBL" id="CAG9332764.1"/>
    </source>
</evidence>
<reference evidence="1" key="1">
    <citation type="submission" date="2021-09" db="EMBL/GenBank/DDBJ databases">
        <authorList>
            <consortium name="AG Swart"/>
            <person name="Singh M."/>
            <person name="Singh A."/>
            <person name="Seah K."/>
            <person name="Emmerich C."/>
        </authorList>
    </citation>
    <scope>NUCLEOTIDE SEQUENCE</scope>
    <source>
        <strain evidence="1">ATCC30299</strain>
    </source>
</reference>
<dbReference type="Proteomes" id="UP001162131">
    <property type="component" value="Unassembled WGS sequence"/>
</dbReference>
<sequence>MPWKNAIGNAELSAKATIDESSLLNLKALGEAILMYWVSHFPRIFPYIFMSWRTGNCPLTLASSNLCCALSIISLEVLKLLSGLKACSNWQLTVILSKSKINFSQALSNKFFWASSLIEYSQSAASTFVIKSAPSRTPVKNWLWMFFSERARVDKKNKKRTAFILFSMAIKYKIWAYM</sequence>
<gene>
    <name evidence="1" type="ORF">BSTOLATCC_MIC57054</name>
</gene>
<dbReference type="AlphaFoldDB" id="A0AAU9JYK5"/>
<dbReference type="EMBL" id="CAJZBQ010000055">
    <property type="protein sequence ID" value="CAG9332764.1"/>
    <property type="molecule type" value="Genomic_DNA"/>
</dbReference>